<keyword evidence="2" id="KW-0489">Methyltransferase</keyword>
<dbReference type="InterPro" id="IPR029063">
    <property type="entry name" value="SAM-dependent_MTases_sf"/>
</dbReference>
<proteinExistence type="predicted"/>
<dbReference type="GO" id="GO:0102559">
    <property type="term" value="F:peptide chain release factor N(5)-glutamine methyltransferase activity"/>
    <property type="evidence" value="ECO:0007669"/>
    <property type="project" value="UniProtKB-EC"/>
</dbReference>
<dbReference type="GO" id="GO:0003676">
    <property type="term" value="F:nucleic acid binding"/>
    <property type="evidence" value="ECO:0007669"/>
    <property type="project" value="InterPro"/>
</dbReference>
<dbReference type="Gene3D" id="3.40.50.150">
    <property type="entry name" value="Vaccinia Virus protein VP39"/>
    <property type="match status" value="1"/>
</dbReference>
<evidence type="ECO:0000256" key="4">
    <source>
        <dbReference type="ARBA" id="ARBA00022691"/>
    </source>
</evidence>
<dbReference type="Pfam" id="PF17827">
    <property type="entry name" value="PrmC_N"/>
    <property type="match status" value="1"/>
</dbReference>
<comment type="caution">
    <text evidence="8">The sequence shown here is derived from an EMBL/GenBank/DDBJ whole genome shotgun (WGS) entry which is preliminary data.</text>
</comment>
<sequence>MFYLRKNATFFASFLSDFTHLAEKIVHKKIRLVSSNRGNVCFSVGSSEKNETTIGALFEHWRHKFEIEAISEPVASTEHIVAHVLGTTRISDIYRLKKTPLTATQIVQIDALCSQRLKHVPVQYILGEWSFRHLTLKMSAPVFIPRPETEQLVDIILPEIVRKDFHILDLCCGSGAIALSLLQEQDTIKATGVDQSEAACQLTKENAQRNGLNKRIRIIQSQLERWNCEEKFDLVVSNPPYVFTEDMEHLQKEIKLYEDPRALDGGAQGLSVIKTILSISSRCLDKNGKLFLEVDPRHPPPLSIYLLKNNTLGLAHVETYPDFSGKRRFVQIIKK</sequence>
<keyword evidence="4" id="KW-0949">S-adenosyl-L-methionine</keyword>
<dbReference type="Pfam" id="PF05175">
    <property type="entry name" value="MTS"/>
    <property type="match status" value="1"/>
</dbReference>
<dbReference type="EC" id="2.1.1.297" evidence="1"/>
<dbReference type="InterPro" id="IPR040758">
    <property type="entry name" value="PrmC_N"/>
</dbReference>
<name>A0AA38IR05_9CUCU</name>
<dbReference type="InterPro" id="IPR019874">
    <property type="entry name" value="RF_methyltr_PrmC"/>
</dbReference>
<gene>
    <name evidence="8" type="ORF">Zmor_009631</name>
</gene>
<feature type="domain" description="Methyltransferase small" evidence="6">
    <location>
        <begin position="162"/>
        <end position="245"/>
    </location>
</feature>
<accession>A0AA38IR05</accession>
<evidence type="ECO:0000313" key="8">
    <source>
        <dbReference type="EMBL" id="KAJ3657854.1"/>
    </source>
</evidence>
<feature type="domain" description="Release factor glutamine methyltransferase N-terminal" evidence="7">
    <location>
        <begin position="58"/>
        <end position="127"/>
    </location>
</feature>
<dbReference type="CDD" id="cd02440">
    <property type="entry name" value="AdoMet_MTases"/>
    <property type="match status" value="1"/>
</dbReference>
<dbReference type="PROSITE" id="PS00092">
    <property type="entry name" value="N6_MTASE"/>
    <property type="match status" value="1"/>
</dbReference>
<protein>
    <recommendedName>
        <fullName evidence="1">peptide chain release factor N(5)-glutamine methyltransferase</fullName>
        <ecNumber evidence="1">2.1.1.297</ecNumber>
    </recommendedName>
</protein>
<dbReference type="InterPro" id="IPR004556">
    <property type="entry name" value="HemK-like"/>
</dbReference>
<dbReference type="AlphaFoldDB" id="A0AA38IR05"/>
<dbReference type="InterPro" id="IPR007848">
    <property type="entry name" value="Small_mtfrase_dom"/>
</dbReference>
<dbReference type="GO" id="GO:0032259">
    <property type="term" value="P:methylation"/>
    <property type="evidence" value="ECO:0007669"/>
    <property type="project" value="UniProtKB-KW"/>
</dbReference>
<dbReference type="NCBIfam" id="TIGR00536">
    <property type="entry name" value="hemK_fam"/>
    <property type="match status" value="1"/>
</dbReference>
<evidence type="ECO:0000256" key="3">
    <source>
        <dbReference type="ARBA" id="ARBA00022679"/>
    </source>
</evidence>
<dbReference type="GO" id="GO:0005739">
    <property type="term" value="C:mitochondrion"/>
    <property type="evidence" value="ECO:0007669"/>
    <property type="project" value="TreeGrafter"/>
</dbReference>
<dbReference type="SUPFAM" id="SSF53335">
    <property type="entry name" value="S-adenosyl-L-methionine-dependent methyltransferases"/>
    <property type="match status" value="1"/>
</dbReference>
<evidence type="ECO:0000256" key="5">
    <source>
        <dbReference type="ARBA" id="ARBA00048391"/>
    </source>
</evidence>
<comment type="catalytic activity">
    <reaction evidence="5">
        <text>L-glutaminyl-[peptide chain release factor] + S-adenosyl-L-methionine = N(5)-methyl-L-glutaminyl-[peptide chain release factor] + S-adenosyl-L-homocysteine + H(+)</text>
        <dbReference type="Rhea" id="RHEA:42896"/>
        <dbReference type="Rhea" id="RHEA-COMP:10271"/>
        <dbReference type="Rhea" id="RHEA-COMP:10272"/>
        <dbReference type="ChEBI" id="CHEBI:15378"/>
        <dbReference type="ChEBI" id="CHEBI:30011"/>
        <dbReference type="ChEBI" id="CHEBI:57856"/>
        <dbReference type="ChEBI" id="CHEBI:59789"/>
        <dbReference type="ChEBI" id="CHEBI:61891"/>
        <dbReference type="EC" id="2.1.1.297"/>
    </reaction>
</comment>
<dbReference type="InterPro" id="IPR002052">
    <property type="entry name" value="DNA_methylase_N6_adenine_CS"/>
</dbReference>
<reference evidence="8" key="1">
    <citation type="journal article" date="2023" name="G3 (Bethesda)">
        <title>Whole genome assemblies of Zophobas morio and Tenebrio molitor.</title>
        <authorList>
            <person name="Kaur S."/>
            <person name="Stinson S.A."/>
            <person name="diCenzo G.C."/>
        </authorList>
    </citation>
    <scope>NUCLEOTIDE SEQUENCE</scope>
    <source>
        <strain evidence="8">QUZm001</strain>
    </source>
</reference>
<organism evidence="8 9">
    <name type="scientific">Zophobas morio</name>
    <dbReference type="NCBI Taxonomy" id="2755281"/>
    <lineage>
        <taxon>Eukaryota</taxon>
        <taxon>Metazoa</taxon>
        <taxon>Ecdysozoa</taxon>
        <taxon>Arthropoda</taxon>
        <taxon>Hexapoda</taxon>
        <taxon>Insecta</taxon>
        <taxon>Pterygota</taxon>
        <taxon>Neoptera</taxon>
        <taxon>Endopterygota</taxon>
        <taxon>Coleoptera</taxon>
        <taxon>Polyphaga</taxon>
        <taxon>Cucujiformia</taxon>
        <taxon>Tenebrionidae</taxon>
        <taxon>Zophobas</taxon>
    </lineage>
</organism>
<dbReference type="PANTHER" id="PTHR18895">
    <property type="entry name" value="HEMK METHYLTRANSFERASE"/>
    <property type="match status" value="1"/>
</dbReference>
<keyword evidence="3" id="KW-0808">Transferase</keyword>
<dbReference type="InterPro" id="IPR050320">
    <property type="entry name" value="N5-glutamine_MTase"/>
</dbReference>
<dbReference type="Gene3D" id="1.10.8.10">
    <property type="entry name" value="DNA helicase RuvA subunit, C-terminal domain"/>
    <property type="match status" value="1"/>
</dbReference>
<keyword evidence="9" id="KW-1185">Reference proteome</keyword>
<evidence type="ECO:0000259" key="6">
    <source>
        <dbReference type="Pfam" id="PF05175"/>
    </source>
</evidence>
<evidence type="ECO:0000313" key="9">
    <source>
        <dbReference type="Proteomes" id="UP001168821"/>
    </source>
</evidence>
<dbReference type="EMBL" id="JALNTZ010000003">
    <property type="protein sequence ID" value="KAJ3657854.1"/>
    <property type="molecule type" value="Genomic_DNA"/>
</dbReference>
<evidence type="ECO:0000259" key="7">
    <source>
        <dbReference type="Pfam" id="PF17827"/>
    </source>
</evidence>
<dbReference type="PANTHER" id="PTHR18895:SF74">
    <property type="entry name" value="MTRF1L RELEASE FACTOR GLUTAMINE METHYLTRANSFERASE"/>
    <property type="match status" value="1"/>
</dbReference>
<evidence type="ECO:0000256" key="2">
    <source>
        <dbReference type="ARBA" id="ARBA00022603"/>
    </source>
</evidence>
<evidence type="ECO:0000256" key="1">
    <source>
        <dbReference type="ARBA" id="ARBA00012771"/>
    </source>
</evidence>
<dbReference type="NCBIfam" id="TIGR03534">
    <property type="entry name" value="RF_mod_PrmC"/>
    <property type="match status" value="1"/>
</dbReference>
<dbReference type="Proteomes" id="UP001168821">
    <property type="component" value="Unassembled WGS sequence"/>
</dbReference>
<dbReference type="PRINTS" id="PR00507">
    <property type="entry name" value="N12N6MTFRASE"/>
</dbReference>